<dbReference type="PANTHER" id="PTHR10625:SF5">
    <property type="entry name" value="HISTONE DEACETYLASE"/>
    <property type="match status" value="1"/>
</dbReference>
<evidence type="ECO:0000256" key="3">
    <source>
        <dbReference type="ARBA" id="ARBA00012111"/>
    </source>
</evidence>
<sequence length="740" mass="82307">MKRTSETEGPEHSKKTRLDIGTTLLLPARSSHEKITPVITSLSRPVVDTEPIVLSSDDEDDLLLQDAMHAQRLNVPLSDKYLNILEANKSKLSTTQPVNHHHQQQQERVKSNDKLPSSPTPMTKKHSKSHFSPGDVASAMDISNLDDMEDEEDEEVDVEGNEEVDVEGNEEVDVEGNEEEAGVDAVVSEDDVHVEGDYEDNDQIESKLHSGSVMSDYESLDLAGMEEEEKEKQPKPVLHTVDDMSEIDELQSDTDADEITMSTPTPTFAPLQPLEDITETVVEESRPISDLETQSTDDKEIDSDGNQTAFVKDRPVRAGRNVISTYNDIANSIDPEKLTHLVSDSDDNTTVMSKKARLSPPKTTRATVVFSKFTKELTSRRHLKTGFVYDTAMSYHATPNPMEIHPEDPRRIFKIFNILEQNGLLGECERINSRRATKEEILLVHNIIHYRTLRQSADYKSRADYMAMENDYDSIYLNSNSFESALYAVGSLINLMEAVISDQVRNAFAIIRPPGHHAEQDMPMGFCLFNNVAIATRDSMKRLGVKKTLIVDWDVHFGNGTQVIFSEDPNVLYVSLHRFEDGAFYPSDHKGSAEYTGHGKGEGKTLNIPWPCAGMTDADYLYAFRQVIMPIAMEFGPDVVVVSAGFDAAINDPIGKCNVTPAGYGQMTHMLQSIAHGKLVIALEGGYDLNSIAVSALACMNVLLGDAPEPIDSTLIPKQECIDTIEKVKAVQKNYWTCLV</sequence>
<dbReference type="GO" id="GO:0040029">
    <property type="term" value="P:epigenetic regulation of gene expression"/>
    <property type="evidence" value="ECO:0007669"/>
    <property type="project" value="TreeGrafter"/>
</dbReference>
<comment type="catalytic activity">
    <reaction evidence="10">
        <text>N(6)-acetyl-L-lysyl-[histone] + H2O = L-lysyl-[histone] + acetate</text>
        <dbReference type="Rhea" id="RHEA:58196"/>
        <dbReference type="Rhea" id="RHEA-COMP:9845"/>
        <dbReference type="Rhea" id="RHEA-COMP:11338"/>
        <dbReference type="ChEBI" id="CHEBI:15377"/>
        <dbReference type="ChEBI" id="CHEBI:29969"/>
        <dbReference type="ChEBI" id="CHEBI:30089"/>
        <dbReference type="ChEBI" id="CHEBI:61930"/>
        <dbReference type="EC" id="3.5.1.98"/>
    </reaction>
</comment>
<dbReference type="Pfam" id="PF00850">
    <property type="entry name" value="Hist_deacetyl"/>
    <property type="match status" value="1"/>
</dbReference>
<dbReference type="InterPro" id="IPR023696">
    <property type="entry name" value="Ureohydrolase_dom_sf"/>
</dbReference>
<feature type="region of interest" description="Disordered" evidence="11">
    <location>
        <begin position="93"/>
        <end position="213"/>
    </location>
</feature>
<evidence type="ECO:0000256" key="8">
    <source>
        <dbReference type="ARBA" id="ARBA00023163"/>
    </source>
</evidence>
<evidence type="ECO:0000256" key="10">
    <source>
        <dbReference type="ARBA" id="ARBA00048287"/>
    </source>
</evidence>
<gene>
    <name evidence="13" type="ORF">INT47_012889</name>
</gene>
<comment type="subcellular location">
    <subcellularLocation>
        <location evidence="1">Nucleus</location>
    </subcellularLocation>
</comment>
<dbReference type="Proteomes" id="UP000603453">
    <property type="component" value="Unassembled WGS sequence"/>
</dbReference>
<dbReference type="PANTHER" id="PTHR10625">
    <property type="entry name" value="HISTONE DEACETYLASE HDAC1-RELATED"/>
    <property type="match status" value="1"/>
</dbReference>
<reference evidence="13" key="1">
    <citation type="submission" date="2020-12" db="EMBL/GenBank/DDBJ databases">
        <title>Metabolic potential, ecology and presence of endohyphal bacteria is reflected in genomic diversity of Mucoromycotina.</title>
        <authorList>
            <person name="Muszewska A."/>
            <person name="Okrasinska A."/>
            <person name="Steczkiewicz K."/>
            <person name="Drgas O."/>
            <person name="Orlowska M."/>
            <person name="Perlinska-Lenart U."/>
            <person name="Aleksandrzak-Piekarczyk T."/>
            <person name="Szatraj K."/>
            <person name="Zielenkiewicz U."/>
            <person name="Pilsyk S."/>
            <person name="Malc E."/>
            <person name="Mieczkowski P."/>
            <person name="Kruszewska J.S."/>
            <person name="Biernat P."/>
            <person name="Pawlowska J."/>
        </authorList>
    </citation>
    <scope>NUCLEOTIDE SEQUENCE</scope>
    <source>
        <strain evidence="13">WA0000017839</strain>
    </source>
</reference>
<keyword evidence="9" id="KW-0539">Nucleus</keyword>
<feature type="compositionally biased region" description="Acidic residues" evidence="11">
    <location>
        <begin position="144"/>
        <end position="182"/>
    </location>
</feature>
<dbReference type="GO" id="GO:0141221">
    <property type="term" value="F:histone deacetylase activity, hydrolytic mechanism"/>
    <property type="evidence" value="ECO:0007669"/>
    <property type="project" value="UniProtKB-EC"/>
</dbReference>
<dbReference type="OrthoDB" id="424012at2759"/>
<evidence type="ECO:0000256" key="9">
    <source>
        <dbReference type="ARBA" id="ARBA00023242"/>
    </source>
</evidence>
<dbReference type="SUPFAM" id="SSF52768">
    <property type="entry name" value="Arginase/deacetylase"/>
    <property type="match status" value="1"/>
</dbReference>
<feature type="compositionally biased region" description="Basic and acidic residues" evidence="11">
    <location>
        <begin position="1"/>
        <end position="18"/>
    </location>
</feature>
<evidence type="ECO:0000313" key="14">
    <source>
        <dbReference type="Proteomes" id="UP000603453"/>
    </source>
</evidence>
<dbReference type="InterPro" id="IPR037138">
    <property type="entry name" value="His_deacetylse_dom_sf"/>
</dbReference>
<accession>A0A8H7UUR4</accession>
<feature type="region of interest" description="Disordered" evidence="11">
    <location>
        <begin position="1"/>
        <end position="21"/>
    </location>
</feature>
<evidence type="ECO:0000256" key="1">
    <source>
        <dbReference type="ARBA" id="ARBA00004123"/>
    </source>
</evidence>
<organism evidence="13 14">
    <name type="scientific">Mucor saturninus</name>
    <dbReference type="NCBI Taxonomy" id="64648"/>
    <lineage>
        <taxon>Eukaryota</taxon>
        <taxon>Fungi</taxon>
        <taxon>Fungi incertae sedis</taxon>
        <taxon>Mucoromycota</taxon>
        <taxon>Mucoromycotina</taxon>
        <taxon>Mucoromycetes</taxon>
        <taxon>Mucorales</taxon>
        <taxon>Mucorineae</taxon>
        <taxon>Mucoraceae</taxon>
        <taxon>Mucor</taxon>
    </lineage>
</organism>
<feature type="compositionally biased region" description="Basic and acidic residues" evidence="11">
    <location>
        <begin position="104"/>
        <end position="113"/>
    </location>
</feature>
<protein>
    <recommendedName>
        <fullName evidence="3">histone deacetylase</fullName>
        <ecNumber evidence="3">3.5.1.98</ecNumber>
    </recommendedName>
</protein>
<keyword evidence="14" id="KW-1185">Reference proteome</keyword>
<evidence type="ECO:0000256" key="6">
    <source>
        <dbReference type="ARBA" id="ARBA00022853"/>
    </source>
</evidence>
<keyword evidence="7" id="KW-0805">Transcription regulation</keyword>
<keyword evidence="8" id="KW-0804">Transcription</keyword>
<dbReference type="InterPro" id="IPR000286">
    <property type="entry name" value="HDACs"/>
</dbReference>
<evidence type="ECO:0000256" key="2">
    <source>
        <dbReference type="ARBA" id="ARBA00007738"/>
    </source>
</evidence>
<evidence type="ECO:0000256" key="4">
    <source>
        <dbReference type="ARBA" id="ARBA00022491"/>
    </source>
</evidence>
<name>A0A8H7UUR4_9FUNG</name>
<evidence type="ECO:0000313" key="13">
    <source>
        <dbReference type="EMBL" id="KAG2196385.1"/>
    </source>
</evidence>
<comment type="caution">
    <text evidence="13">The sequence shown here is derived from an EMBL/GenBank/DDBJ whole genome shotgun (WGS) entry which is preliminary data.</text>
</comment>
<evidence type="ECO:0000256" key="5">
    <source>
        <dbReference type="ARBA" id="ARBA00022801"/>
    </source>
</evidence>
<dbReference type="AlphaFoldDB" id="A0A8H7UUR4"/>
<feature type="domain" description="Histone deacetylase" evidence="12">
    <location>
        <begin position="405"/>
        <end position="702"/>
    </location>
</feature>
<feature type="region of interest" description="Disordered" evidence="11">
    <location>
        <begin position="281"/>
        <end position="305"/>
    </location>
</feature>
<evidence type="ECO:0000256" key="11">
    <source>
        <dbReference type="SAM" id="MobiDB-lite"/>
    </source>
</evidence>
<dbReference type="Gene3D" id="3.40.800.20">
    <property type="entry name" value="Histone deacetylase domain"/>
    <property type="match status" value="1"/>
</dbReference>
<keyword evidence="5" id="KW-0378">Hydrolase</keyword>
<proteinExistence type="inferred from homology"/>
<dbReference type="EMBL" id="JAEPRD010000147">
    <property type="protein sequence ID" value="KAG2196385.1"/>
    <property type="molecule type" value="Genomic_DNA"/>
</dbReference>
<dbReference type="FunFam" id="3.40.800.20:FF:000005">
    <property type="entry name" value="histone deacetylase 6"/>
    <property type="match status" value="1"/>
</dbReference>
<dbReference type="PRINTS" id="PR01270">
    <property type="entry name" value="HDASUPER"/>
</dbReference>
<comment type="similarity">
    <text evidence="2">Belongs to the histone deacetylase family. HD type 2 subfamily.</text>
</comment>
<evidence type="ECO:0000256" key="7">
    <source>
        <dbReference type="ARBA" id="ARBA00023015"/>
    </source>
</evidence>
<evidence type="ECO:0000259" key="12">
    <source>
        <dbReference type="Pfam" id="PF00850"/>
    </source>
</evidence>
<keyword evidence="4" id="KW-0678">Repressor</keyword>
<dbReference type="EC" id="3.5.1.98" evidence="3"/>
<dbReference type="GO" id="GO:0000118">
    <property type="term" value="C:histone deacetylase complex"/>
    <property type="evidence" value="ECO:0007669"/>
    <property type="project" value="TreeGrafter"/>
</dbReference>
<keyword evidence="6" id="KW-0156">Chromatin regulator</keyword>
<dbReference type="InterPro" id="IPR023801">
    <property type="entry name" value="His_deacetylse_dom"/>
</dbReference>